<dbReference type="Gene3D" id="3.40.50.980">
    <property type="match status" value="1"/>
</dbReference>
<evidence type="ECO:0000259" key="1">
    <source>
        <dbReference type="Pfam" id="PF00501"/>
    </source>
</evidence>
<keyword evidence="3" id="KW-1185">Reference proteome</keyword>
<accession>A0ABW3MI28</accession>
<dbReference type="Proteomes" id="UP001597045">
    <property type="component" value="Unassembled WGS sequence"/>
</dbReference>
<reference evidence="3" key="1">
    <citation type="journal article" date="2019" name="Int. J. Syst. Evol. Microbiol.">
        <title>The Global Catalogue of Microorganisms (GCM) 10K type strain sequencing project: providing services to taxonomists for standard genome sequencing and annotation.</title>
        <authorList>
            <consortium name="The Broad Institute Genomics Platform"/>
            <consortium name="The Broad Institute Genome Sequencing Center for Infectious Disease"/>
            <person name="Wu L."/>
            <person name="Ma J."/>
        </authorList>
    </citation>
    <scope>NUCLEOTIDE SEQUENCE [LARGE SCALE GENOMIC DNA]</scope>
    <source>
        <strain evidence="3">JCM 31486</strain>
    </source>
</reference>
<comment type="caution">
    <text evidence="2">The sequence shown here is derived from an EMBL/GenBank/DDBJ whole genome shotgun (WGS) entry which is preliminary data.</text>
</comment>
<feature type="non-terminal residue" evidence="2">
    <location>
        <position position="144"/>
    </location>
</feature>
<gene>
    <name evidence="2" type="ORF">ACFQ1S_33325</name>
</gene>
<dbReference type="PANTHER" id="PTHR43767:SF1">
    <property type="entry name" value="NONRIBOSOMAL PEPTIDE SYNTHASE PES1 (EUROFUNG)-RELATED"/>
    <property type="match status" value="1"/>
</dbReference>
<name>A0ABW3MI28_9PSEU</name>
<evidence type="ECO:0000313" key="3">
    <source>
        <dbReference type="Proteomes" id="UP001597045"/>
    </source>
</evidence>
<evidence type="ECO:0000313" key="2">
    <source>
        <dbReference type="EMBL" id="MFD1050066.1"/>
    </source>
</evidence>
<protein>
    <submittedName>
        <fullName evidence="2">AMP-binding protein</fullName>
    </submittedName>
</protein>
<dbReference type="InterPro" id="IPR000873">
    <property type="entry name" value="AMP-dep_synth/lig_dom"/>
</dbReference>
<feature type="domain" description="AMP-dependent synthetase/ligase" evidence="1">
    <location>
        <begin position="32"/>
        <end position="127"/>
    </location>
</feature>
<dbReference type="PANTHER" id="PTHR43767">
    <property type="entry name" value="LONG-CHAIN-FATTY-ACID--COA LIGASE"/>
    <property type="match status" value="1"/>
</dbReference>
<dbReference type="EMBL" id="JBHTIS010002584">
    <property type="protein sequence ID" value="MFD1050066.1"/>
    <property type="molecule type" value="Genomic_DNA"/>
</dbReference>
<organism evidence="2 3">
    <name type="scientific">Kibdelosporangium lantanae</name>
    <dbReference type="NCBI Taxonomy" id="1497396"/>
    <lineage>
        <taxon>Bacteria</taxon>
        <taxon>Bacillati</taxon>
        <taxon>Actinomycetota</taxon>
        <taxon>Actinomycetes</taxon>
        <taxon>Pseudonocardiales</taxon>
        <taxon>Pseudonocardiaceae</taxon>
        <taxon>Kibdelosporangium</taxon>
    </lineage>
</organism>
<sequence length="144" mass="16344">MTDFVPWPAEFADRYRELGYWQGQTLGDFLSARAAEHGSRIAVVGGEHRWTYRELNERATRMAYGLQALGIGKGDRVVVQLPNIAEFFEVVFGLFRIGALPVFALPAHRYSEIEYFCRFTEAVAYVVADRFGGFDYRPLAAQVP</sequence>
<proteinExistence type="predicted"/>
<dbReference type="Pfam" id="PF00501">
    <property type="entry name" value="AMP-binding"/>
    <property type="match status" value="1"/>
</dbReference>
<dbReference type="SUPFAM" id="SSF56801">
    <property type="entry name" value="Acetyl-CoA synthetase-like"/>
    <property type="match status" value="1"/>
</dbReference>
<dbReference type="InterPro" id="IPR050237">
    <property type="entry name" value="ATP-dep_AMP-bd_enzyme"/>
</dbReference>